<dbReference type="PANTHER" id="PTHR13806">
    <property type="entry name" value="FLOTILLIN-RELATED"/>
    <property type="match status" value="1"/>
</dbReference>
<protein>
    <recommendedName>
        <fullName evidence="5">Band 7 domain-containing protein</fullName>
    </recommendedName>
</protein>
<evidence type="ECO:0000256" key="2">
    <source>
        <dbReference type="ARBA" id="ARBA00007161"/>
    </source>
</evidence>
<dbReference type="CDD" id="cd03399">
    <property type="entry name" value="SPFH_flotillin"/>
    <property type="match status" value="1"/>
</dbReference>
<feature type="domain" description="Band 7" evidence="5">
    <location>
        <begin position="2"/>
        <end position="171"/>
    </location>
</feature>
<organism evidence="6 7">
    <name type="scientific">Orchesella dallaii</name>
    <dbReference type="NCBI Taxonomy" id="48710"/>
    <lineage>
        <taxon>Eukaryota</taxon>
        <taxon>Metazoa</taxon>
        <taxon>Ecdysozoa</taxon>
        <taxon>Arthropoda</taxon>
        <taxon>Hexapoda</taxon>
        <taxon>Collembola</taxon>
        <taxon>Entomobryomorpha</taxon>
        <taxon>Entomobryoidea</taxon>
        <taxon>Orchesellidae</taxon>
        <taxon>Orchesellinae</taxon>
        <taxon>Orchesella</taxon>
    </lineage>
</organism>
<dbReference type="InterPro" id="IPR036013">
    <property type="entry name" value="Band_7/SPFH_dom_sf"/>
</dbReference>
<dbReference type="SUPFAM" id="SSF117892">
    <property type="entry name" value="Band 7/SPFH domain"/>
    <property type="match status" value="1"/>
</dbReference>
<proteinExistence type="inferred from homology"/>
<dbReference type="InterPro" id="IPR027705">
    <property type="entry name" value="Flotillin_fam"/>
</dbReference>
<dbReference type="Pfam" id="PF01145">
    <property type="entry name" value="Band_7"/>
    <property type="match status" value="1"/>
</dbReference>
<keyword evidence="7" id="KW-1185">Reference proteome</keyword>
<dbReference type="SMART" id="SM00244">
    <property type="entry name" value="PHB"/>
    <property type="match status" value="1"/>
</dbReference>
<dbReference type="EMBL" id="CAXLJM020000007">
    <property type="protein sequence ID" value="CAL8075085.1"/>
    <property type="molecule type" value="Genomic_DNA"/>
</dbReference>
<comment type="caution">
    <text evidence="6">The sequence shown here is derived from an EMBL/GenBank/DDBJ whole genome shotgun (WGS) entry which is preliminary data.</text>
</comment>
<evidence type="ECO:0000256" key="1">
    <source>
        <dbReference type="ARBA" id="ARBA00004370"/>
    </source>
</evidence>
<reference evidence="6 7" key="1">
    <citation type="submission" date="2024-08" db="EMBL/GenBank/DDBJ databases">
        <authorList>
            <person name="Cucini C."/>
            <person name="Frati F."/>
        </authorList>
    </citation>
    <scope>NUCLEOTIDE SEQUENCE [LARGE SCALE GENOMIC DNA]</scope>
</reference>
<name>A0ABP1PRZ6_9HEXA</name>
<evidence type="ECO:0000313" key="6">
    <source>
        <dbReference type="EMBL" id="CAL8075085.1"/>
    </source>
</evidence>
<accession>A0ABP1PRZ6</accession>
<dbReference type="Gene3D" id="3.30.479.30">
    <property type="entry name" value="Band 7 domain"/>
    <property type="match status" value="1"/>
</dbReference>
<evidence type="ECO:0000259" key="5">
    <source>
        <dbReference type="SMART" id="SM00244"/>
    </source>
</evidence>
<dbReference type="InterPro" id="IPR001107">
    <property type="entry name" value="Band_7"/>
</dbReference>
<dbReference type="PANTHER" id="PTHR13806:SF46">
    <property type="entry name" value="FLOTILLIN-1-RELATED"/>
    <property type="match status" value="1"/>
</dbReference>
<sequence length="434" mass="46663">MGNIHTVGPNEALIVSGGCCGATSKRTIVGGWAFAWWFVTDVQRISLEVMTVNPVCEHVETSQGVPLTVTGVAQIKIMRADDLLKTAAEQFLGVPVHQLRSTVNQTLEGHLRAILGTLTVEEVYRDRDQFAALVREVAAPDVGSMGIEILSFTIKDVSDDVEYLSSLGKSQTANVRRDADVGVAQAGRDAGIRESECQKSAMDVKYSTDTKVEDCFRIFKLQQAAFDREINTAKAEAALAYELSAAKVSQKLKQEEKMGDVIERKKMVEIEEQEVQRKERDLVAAVKLPAEAEAFRVQTIAEGRRTETLEVARAEAERIRKIGQAEAEAIVLVGKAEAESMKARAGAYSGYGNAGVCAMVSEALPLIAAEVAAPLARVEEITIIGGNQDGSTLVGELTKAIGTLNPAIKGLTGIDVAAALGQKYGTDQKGQRSK</sequence>
<evidence type="ECO:0000256" key="3">
    <source>
        <dbReference type="ARBA" id="ARBA00023136"/>
    </source>
</evidence>
<comment type="similarity">
    <text evidence="2 4">Belongs to the band 7/mec-2 family. Flotillin subfamily.</text>
</comment>
<evidence type="ECO:0000256" key="4">
    <source>
        <dbReference type="RuleBase" id="RU366054"/>
    </source>
</evidence>
<gene>
    <name evidence="6" type="ORF">ODALV1_LOCUS3074</name>
</gene>
<comment type="subcellular location">
    <subcellularLocation>
        <location evidence="1">Membrane</location>
    </subcellularLocation>
</comment>
<evidence type="ECO:0000313" key="7">
    <source>
        <dbReference type="Proteomes" id="UP001642540"/>
    </source>
</evidence>
<keyword evidence="3" id="KW-0472">Membrane</keyword>
<dbReference type="Proteomes" id="UP001642540">
    <property type="component" value="Unassembled WGS sequence"/>
</dbReference>